<evidence type="ECO:0000313" key="3">
    <source>
        <dbReference type="Proteomes" id="UP000077824"/>
    </source>
</evidence>
<feature type="domain" description="Haemin-degrading HemS/ChuX" evidence="1">
    <location>
        <begin position="32"/>
        <end position="156"/>
    </location>
</feature>
<dbReference type="OrthoDB" id="316630at2"/>
<dbReference type="CDD" id="cd16830">
    <property type="entry name" value="HemS-like_N"/>
    <property type="match status" value="1"/>
</dbReference>
<dbReference type="Pfam" id="PF05171">
    <property type="entry name" value="HemS"/>
    <property type="match status" value="2"/>
</dbReference>
<name>A0A172XR65_9FLAO</name>
<dbReference type="CDD" id="cd16831">
    <property type="entry name" value="HemS-like_C"/>
    <property type="match status" value="1"/>
</dbReference>
<evidence type="ECO:0000259" key="1">
    <source>
        <dbReference type="Pfam" id="PF05171"/>
    </source>
</evidence>
<dbReference type="InterPro" id="IPR053733">
    <property type="entry name" value="Heme_Transport_Util_sf"/>
</dbReference>
<dbReference type="AlphaFoldDB" id="A0A172XR65"/>
<organism evidence="2 3">
    <name type="scientific">Chryseobacterium glaciei</name>
    <dbReference type="NCBI Taxonomy" id="1685010"/>
    <lineage>
        <taxon>Bacteria</taxon>
        <taxon>Pseudomonadati</taxon>
        <taxon>Bacteroidota</taxon>
        <taxon>Flavobacteriia</taxon>
        <taxon>Flavobacteriales</taxon>
        <taxon>Weeksellaceae</taxon>
        <taxon>Chryseobacterium group</taxon>
        <taxon>Chryseobacterium</taxon>
    </lineage>
</organism>
<dbReference type="STRING" id="1685010.A0O34_01830"/>
<dbReference type="GO" id="GO:0006826">
    <property type="term" value="P:iron ion transport"/>
    <property type="evidence" value="ECO:0007669"/>
    <property type="project" value="InterPro"/>
</dbReference>
<dbReference type="SUPFAM" id="SSF144064">
    <property type="entry name" value="Heme iron utilization protein-like"/>
    <property type="match status" value="1"/>
</dbReference>
<keyword evidence="3" id="KW-1185">Reference proteome</keyword>
<sequence>MSTLVNDLKGKWDALKAENPHLRIRNAAVELGVSEAELLATNIGEGVTVLKPEFKDILTEAEKLGKVMALTRNDECVHERKGTYLNGDFSSPHAQLFVGEDIDLRIFLNHWKFAFGVVEGDKKSLQFFGKDGLALHKIYLTKDSNEAAFDAIVEKFKAEDQNQAFEFEVVAPKAEEKADSEIDVEGFQKSWTELKDTHDFFMMTRKFGVSRTQALRLAPEGFAKKIDTAKVVNVLEDASEKGLPIMIFVGNRGIIQIHTGEVKKTLWHQQWFNVMDPDFNLHLDVTKITEAWIVKKPTEDGEVTAIEVFNKEGDFIVQFFGKRKPGIPELQEWKDLVVELEK</sequence>
<dbReference type="RefSeq" id="WP_066750633.1">
    <property type="nucleotide sequence ID" value="NZ_CP015199.1"/>
</dbReference>
<dbReference type="InterPro" id="IPR007845">
    <property type="entry name" value="HemS/ChuX_dom"/>
</dbReference>
<dbReference type="Proteomes" id="UP000077824">
    <property type="component" value="Chromosome"/>
</dbReference>
<dbReference type="EMBL" id="CP015199">
    <property type="protein sequence ID" value="ANF49370.1"/>
    <property type="molecule type" value="Genomic_DNA"/>
</dbReference>
<feature type="domain" description="Haemin-degrading HemS/ChuX" evidence="1">
    <location>
        <begin position="208"/>
        <end position="339"/>
    </location>
</feature>
<dbReference type="Gene3D" id="3.40.1570.10">
    <property type="entry name" value="HemS/ChuS/ChuX like domains"/>
    <property type="match status" value="2"/>
</dbReference>
<reference evidence="2 3" key="1">
    <citation type="submission" date="2016-04" db="EMBL/GenBank/DDBJ databases">
        <title>Complete Genome Sequence of Chryseobacterium sp. IHBB 10212.</title>
        <authorList>
            <person name="Pal M."/>
            <person name="Swarnkar M.K."/>
            <person name="Kaushal K."/>
            <person name="Chhibber S."/>
            <person name="Singh A.K."/>
            <person name="Gulati A."/>
        </authorList>
    </citation>
    <scope>NUCLEOTIDE SEQUENCE [LARGE SCALE GENOMIC DNA]</scope>
    <source>
        <strain evidence="2 3">IHBB 10212</strain>
    </source>
</reference>
<protein>
    <submittedName>
        <fullName evidence="2">Heme ABC transporter</fullName>
    </submittedName>
</protein>
<accession>A0A172XR65</accession>
<proteinExistence type="predicted"/>
<gene>
    <name evidence="2" type="ORF">A0O34_01830</name>
</gene>
<evidence type="ECO:0000313" key="2">
    <source>
        <dbReference type="EMBL" id="ANF49370.1"/>
    </source>
</evidence>
<dbReference type="KEGG" id="chh:A0O34_01830"/>